<dbReference type="InterPro" id="IPR029071">
    <property type="entry name" value="Ubiquitin-like_domsf"/>
</dbReference>
<dbReference type="PANTHER" id="PTHR12917">
    <property type="entry name" value="ASPARTYL PROTEASE DDI-RELATED"/>
    <property type="match status" value="1"/>
</dbReference>
<sequence length="407" mass="46318">MPQFQIIILNESSGDMFPIAMDPDEMVENIKALIEVQMQIPLSQQNLFYESKELQNNDTLITRGVGNNDIVILRRSAPARRPQPQQQPQMQRRNVLDGIDILNINAQQLQQLFRQDQQLMQQLPHTNPGLLQAINHPDASRIHQFLVPMQEKERQNRRKAELYKRLEANPFDVEAQKLLEDEIKQKNIQENMENAMEHTPESFGRVVMLYIDAKVNDVPLKAFIDSGAQMTIMSKECAQRCNIMHLIDERFQGVAKGVGTAKIIGRIHLTIMVIGNTHFPITITVLDQGGMEFLIGLDMLRRHHCMIDLKQNCLHIGDEKPKFLGEGELPSHIRTENDLSAHDQVSPGPAAHVPVSSSSSSTQVNEHLVAPLVEMGFERELVLEALRFSNNDLNLAENYCMQKKFGM</sequence>
<dbReference type="Pfam" id="PF00627">
    <property type="entry name" value="UBA"/>
    <property type="match status" value="1"/>
</dbReference>
<proteinExistence type="inferred from homology"/>
<dbReference type="CDD" id="cd05479">
    <property type="entry name" value="RP_DDI"/>
    <property type="match status" value="1"/>
</dbReference>
<dbReference type="SMART" id="SM00213">
    <property type="entry name" value="UBQ"/>
    <property type="match status" value="1"/>
</dbReference>
<dbReference type="InterPro" id="IPR015940">
    <property type="entry name" value="UBA"/>
</dbReference>
<feature type="domain" description="UBA" evidence="5">
    <location>
        <begin position="363"/>
        <end position="403"/>
    </location>
</feature>
<dbReference type="EMBL" id="JAOPGA020001417">
    <property type="protein sequence ID" value="KAL0488227.1"/>
    <property type="molecule type" value="Genomic_DNA"/>
</dbReference>
<keyword evidence="8" id="KW-1185">Reference proteome</keyword>
<evidence type="ECO:0000256" key="1">
    <source>
        <dbReference type="ARBA" id="ARBA00009136"/>
    </source>
</evidence>
<evidence type="ECO:0000313" key="8">
    <source>
        <dbReference type="Proteomes" id="UP001431209"/>
    </source>
</evidence>
<dbReference type="InterPro" id="IPR009060">
    <property type="entry name" value="UBA-like_sf"/>
</dbReference>
<dbReference type="Gene3D" id="3.10.20.90">
    <property type="entry name" value="Phosphatidylinositol 3-kinase Catalytic Subunit, Chain A, domain 1"/>
    <property type="match status" value="1"/>
</dbReference>
<dbReference type="AlphaFoldDB" id="A0AAW2ZHV3"/>
<evidence type="ECO:0000259" key="5">
    <source>
        <dbReference type="PROSITE" id="PS50030"/>
    </source>
</evidence>
<dbReference type="PROSITE" id="PS50053">
    <property type="entry name" value="UBIQUITIN_2"/>
    <property type="match status" value="1"/>
</dbReference>
<keyword evidence="4" id="KW-0378">Hydrolase</keyword>
<comment type="caution">
    <text evidence="7">The sequence shown here is derived from an EMBL/GenBank/DDBJ whole genome shotgun (WGS) entry which is preliminary data.</text>
</comment>
<dbReference type="PROSITE" id="PS50030">
    <property type="entry name" value="UBA"/>
    <property type="match status" value="1"/>
</dbReference>
<comment type="similarity">
    <text evidence="1">Belongs to the DDI1 family.</text>
</comment>
<dbReference type="GO" id="GO:0004190">
    <property type="term" value="F:aspartic-type endopeptidase activity"/>
    <property type="evidence" value="ECO:0007669"/>
    <property type="project" value="UniProtKB-KW"/>
</dbReference>
<dbReference type="SMART" id="SM00165">
    <property type="entry name" value="UBA"/>
    <property type="match status" value="1"/>
</dbReference>
<protein>
    <recommendedName>
        <fullName evidence="9">DNA damage-inducible protein 1</fullName>
    </recommendedName>
</protein>
<dbReference type="SUPFAM" id="SSF50630">
    <property type="entry name" value="Acid proteases"/>
    <property type="match status" value="1"/>
</dbReference>
<dbReference type="PANTHER" id="PTHR12917:SF1">
    <property type="entry name" value="AT13091P"/>
    <property type="match status" value="1"/>
</dbReference>
<dbReference type="InterPro" id="IPR019103">
    <property type="entry name" value="Peptidase_aspartic_DDI1-type"/>
</dbReference>
<dbReference type="GO" id="GO:0006508">
    <property type="term" value="P:proteolysis"/>
    <property type="evidence" value="ECO:0007669"/>
    <property type="project" value="UniProtKB-KW"/>
</dbReference>
<reference evidence="7 8" key="1">
    <citation type="submission" date="2024-03" db="EMBL/GenBank/DDBJ databases">
        <title>The Acrasis kona genome and developmental transcriptomes reveal deep origins of eukaryotic multicellular pathways.</title>
        <authorList>
            <person name="Sheikh S."/>
            <person name="Fu C.-J."/>
            <person name="Brown M.W."/>
            <person name="Baldauf S.L."/>
        </authorList>
    </citation>
    <scope>NUCLEOTIDE SEQUENCE [LARGE SCALE GENOMIC DNA]</scope>
    <source>
        <strain evidence="7 8">ATCC MYA-3509</strain>
    </source>
</reference>
<dbReference type="InterPro" id="IPR021109">
    <property type="entry name" value="Peptidase_aspartic_dom_sf"/>
</dbReference>
<evidence type="ECO:0000256" key="4">
    <source>
        <dbReference type="ARBA" id="ARBA00022801"/>
    </source>
</evidence>
<dbReference type="SUPFAM" id="SSF54236">
    <property type="entry name" value="Ubiquitin-like"/>
    <property type="match status" value="1"/>
</dbReference>
<keyword evidence="3" id="KW-0064">Aspartyl protease</keyword>
<accession>A0AAW2ZHV3</accession>
<evidence type="ECO:0000259" key="6">
    <source>
        <dbReference type="PROSITE" id="PS50053"/>
    </source>
</evidence>
<evidence type="ECO:0000313" key="7">
    <source>
        <dbReference type="EMBL" id="KAL0488227.1"/>
    </source>
</evidence>
<gene>
    <name evidence="7" type="ORF">AKO1_015354</name>
</gene>
<dbReference type="SUPFAM" id="SSF46934">
    <property type="entry name" value="UBA-like"/>
    <property type="match status" value="1"/>
</dbReference>
<keyword evidence="2" id="KW-0645">Protease</keyword>
<feature type="domain" description="Ubiquitin-like" evidence="6">
    <location>
        <begin position="4"/>
        <end position="73"/>
    </location>
</feature>
<dbReference type="InterPro" id="IPR000626">
    <property type="entry name" value="Ubiquitin-like_dom"/>
</dbReference>
<evidence type="ECO:0008006" key="9">
    <source>
        <dbReference type="Google" id="ProtNLM"/>
    </source>
</evidence>
<name>A0AAW2ZHV3_9EUKA</name>
<organism evidence="7 8">
    <name type="scientific">Acrasis kona</name>
    <dbReference type="NCBI Taxonomy" id="1008807"/>
    <lineage>
        <taxon>Eukaryota</taxon>
        <taxon>Discoba</taxon>
        <taxon>Heterolobosea</taxon>
        <taxon>Tetramitia</taxon>
        <taxon>Eutetramitia</taxon>
        <taxon>Acrasidae</taxon>
        <taxon>Acrasis</taxon>
    </lineage>
</organism>
<dbReference type="Gene3D" id="2.40.70.10">
    <property type="entry name" value="Acid Proteases"/>
    <property type="match status" value="1"/>
</dbReference>
<dbReference type="Pfam" id="PF09668">
    <property type="entry name" value="Asp_protease"/>
    <property type="match status" value="1"/>
</dbReference>
<dbReference type="Pfam" id="PF00240">
    <property type="entry name" value="ubiquitin"/>
    <property type="match status" value="1"/>
</dbReference>
<evidence type="ECO:0000256" key="3">
    <source>
        <dbReference type="ARBA" id="ARBA00022750"/>
    </source>
</evidence>
<evidence type="ECO:0000256" key="2">
    <source>
        <dbReference type="ARBA" id="ARBA00022670"/>
    </source>
</evidence>
<dbReference type="Gene3D" id="1.10.8.10">
    <property type="entry name" value="DNA helicase RuvA subunit, C-terminal domain"/>
    <property type="match status" value="1"/>
</dbReference>
<dbReference type="Proteomes" id="UP001431209">
    <property type="component" value="Unassembled WGS sequence"/>
</dbReference>